<name>A0ABP0UCI6_9BRYO</name>
<dbReference type="Proteomes" id="UP001497512">
    <property type="component" value="Chromosome 2"/>
</dbReference>
<evidence type="ECO:0000256" key="4">
    <source>
        <dbReference type="ARBA" id="ARBA00022989"/>
    </source>
</evidence>
<keyword evidence="3" id="KW-0677">Repeat</keyword>
<feature type="transmembrane region" description="Helical" evidence="7">
    <location>
        <begin position="531"/>
        <end position="555"/>
    </location>
</feature>
<proteinExistence type="predicted"/>
<evidence type="ECO:0000256" key="7">
    <source>
        <dbReference type="SAM" id="Phobius"/>
    </source>
</evidence>
<dbReference type="Pfam" id="PF13962">
    <property type="entry name" value="PGG"/>
    <property type="match status" value="1"/>
</dbReference>
<comment type="subcellular location">
    <subcellularLocation>
        <location evidence="1">Membrane</location>
        <topology evidence="1">Multi-pass membrane protein</topology>
    </subcellularLocation>
</comment>
<sequence length="621" mass="70273">MDAYLHAIVCNYDKLFRELHLFNHAQKQLLQAICDDASEADLRAHLDSTLLKITDGANEEQGDFAKFTWQERVNGKARLGPESPDMLARGRVYEKALGEARPNIRIEKFLVTELEKDANLTDYLSLNLPEVCHLKIACWAATCHLVHMVMALINCRGKVDRKFLYRVLKIAVEFGYVELVERLAELVEEVFVYAEDYGYDFDDICWTGMGEYIQQIDDESGCLYYYAFRDELEPIDLAAKLGNVEMVNTLLTCQRGSLWYTNPLHWAAKMGHAEVVNAILVDKKMQWDENWSYRIAVSRSLFVYRLSLRDPIPIAVRKSRIVNRLSCRVHMPFKRWDGSKIGPFCVVYFTPLQLASLHGHIDVVKALCNDPKRRLRPLIENSQGVTALQIATEMERDEIVKILTDIPEVEKDVKRLYRERQVHVDALNAFLVGAALISSVTFAGWLQPPLGYSPFFGSASLDAGASTPSGMYPSFVSVEGHPIMKIFWVFNSLSFFFAIATLMVGATAARPPKKETYIGITVRSLRSSLRLAYALLTVSVACVMGAFASAGFVVLPPIHSYTTVMQATVSIGVMAVFLAWTSSTVFKVLTRIQTSMQRLGPEIYYRSILFKSNNLNMRPNY</sequence>
<dbReference type="EMBL" id="OZ019894">
    <property type="protein sequence ID" value="CAK9216851.1"/>
    <property type="molecule type" value="Genomic_DNA"/>
</dbReference>
<evidence type="ECO:0000256" key="5">
    <source>
        <dbReference type="ARBA" id="ARBA00023043"/>
    </source>
</evidence>
<evidence type="ECO:0000313" key="9">
    <source>
        <dbReference type="EMBL" id="CAK9216851.1"/>
    </source>
</evidence>
<feature type="transmembrane region" description="Helical" evidence="7">
    <location>
        <begin position="567"/>
        <end position="589"/>
    </location>
</feature>
<feature type="transmembrane region" description="Helical" evidence="7">
    <location>
        <begin position="486"/>
        <end position="510"/>
    </location>
</feature>
<dbReference type="Gene3D" id="1.25.40.20">
    <property type="entry name" value="Ankyrin repeat-containing domain"/>
    <property type="match status" value="2"/>
</dbReference>
<keyword evidence="10" id="KW-1185">Reference proteome</keyword>
<keyword evidence="2 7" id="KW-0812">Transmembrane</keyword>
<keyword evidence="5" id="KW-0040">ANK repeat</keyword>
<evidence type="ECO:0000256" key="3">
    <source>
        <dbReference type="ARBA" id="ARBA00022737"/>
    </source>
</evidence>
<reference evidence="9" key="1">
    <citation type="submission" date="2024-02" db="EMBL/GenBank/DDBJ databases">
        <authorList>
            <consortium name="ELIXIR-Norway"/>
            <consortium name="Elixir Norway"/>
        </authorList>
    </citation>
    <scope>NUCLEOTIDE SEQUENCE</scope>
</reference>
<protein>
    <recommendedName>
        <fullName evidence="8">PGG domain-containing protein</fullName>
    </recommendedName>
</protein>
<keyword evidence="6 7" id="KW-0472">Membrane</keyword>
<dbReference type="PANTHER" id="PTHR24186:SF38">
    <property type="entry name" value="ANKYRIN REPEAT FAMILY PROTEIN"/>
    <property type="match status" value="1"/>
</dbReference>
<dbReference type="SMART" id="SM00248">
    <property type="entry name" value="ANK"/>
    <property type="match status" value="4"/>
</dbReference>
<evidence type="ECO:0000259" key="8">
    <source>
        <dbReference type="Pfam" id="PF13962"/>
    </source>
</evidence>
<evidence type="ECO:0000256" key="1">
    <source>
        <dbReference type="ARBA" id="ARBA00004141"/>
    </source>
</evidence>
<dbReference type="Pfam" id="PF00023">
    <property type="entry name" value="Ank"/>
    <property type="match status" value="1"/>
</dbReference>
<dbReference type="Pfam" id="PF12796">
    <property type="entry name" value="Ank_2"/>
    <property type="match status" value="1"/>
</dbReference>
<evidence type="ECO:0000256" key="2">
    <source>
        <dbReference type="ARBA" id="ARBA00022692"/>
    </source>
</evidence>
<dbReference type="InterPro" id="IPR036770">
    <property type="entry name" value="Ankyrin_rpt-contain_sf"/>
</dbReference>
<evidence type="ECO:0000313" key="10">
    <source>
        <dbReference type="Proteomes" id="UP001497512"/>
    </source>
</evidence>
<keyword evidence="4 7" id="KW-1133">Transmembrane helix</keyword>
<dbReference type="InterPro" id="IPR026961">
    <property type="entry name" value="PGG_dom"/>
</dbReference>
<organism evidence="9 10">
    <name type="scientific">Sphagnum troendelagicum</name>
    <dbReference type="NCBI Taxonomy" id="128251"/>
    <lineage>
        <taxon>Eukaryota</taxon>
        <taxon>Viridiplantae</taxon>
        <taxon>Streptophyta</taxon>
        <taxon>Embryophyta</taxon>
        <taxon>Bryophyta</taxon>
        <taxon>Sphagnophytina</taxon>
        <taxon>Sphagnopsida</taxon>
        <taxon>Sphagnales</taxon>
        <taxon>Sphagnaceae</taxon>
        <taxon>Sphagnum</taxon>
    </lineage>
</organism>
<dbReference type="PANTHER" id="PTHR24186">
    <property type="entry name" value="PROTEIN PHOSPHATASE 1 REGULATORY SUBUNIT"/>
    <property type="match status" value="1"/>
</dbReference>
<gene>
    <name evidence="9" type="ORF">CSSPTR1EN2_LOCUS13677</name>
</gene>
<evidence type="ECO:0000256" key="6">
    <source>
        <dbReference type="ARBA" id="ARBA00023136"/>
    </source>
</evidence>
<dbReference type="SUPFAM" id="SSF48403">
    <property type="entry name" value="Ankyrin repeat"/>
    <property type="match status" value="1"/>
</dbReference>
<feature type="domain" description="PGG" evidence="8">
    <location>
        <begin position="426"/>
        <end position="553"/>
    </location>
</feature>
<accession>A0ABP0UCI6</accession>
<dbReference type="InterPro" id="IPR002110">
    <property type="entry name" value="Ankyrin_rpt"/>
</dbReference>
<feature type="transmembrane region" description="Helical" evidence="7">
    <location>
        <begin position="424"/>
        <end position="446"/>
    </location>
</feature>